<dbReference type="InterPro" id="IPR051681">
    <property type="entry name" value="Ser/Thr_Kinases-Pseudokinases"/>
</dbReference>
<name>A0A2Z6RSX6_9GLOM</name>
<dbReference type="SUPFAM" id="SSF81901">
    <property type="entry name" value="HCP-like"/>
    <property type="match status" value="1"/>
</dbReference>
<dbReference type="Proteomes" id="UP000247702">
    <property type="component" value="Unassembled WGS sequence"/>
</dbReference>
<dbReference type="PANTHER" id="PTHR44329:SF298">
    <property type="entry name" value="MIXED LINEAGE KINASE DOMAIN-LIKE PROTEIN"/>
    <property type="match status" value="1"/>
</dbReference>
<dbReference type="EMBL" id="BLAL01000285">
    <property type="protein sequence ID" value="GES99897.1"/>
    <property type="molecule type" value="Genomic_DNA"/>
</dbReference>
<dbReference type="Pfam" id="PF07714">
    <property type="entry name" value="PK_Tyr_Ser-Thr"/>
    <property type="match status" value="1"/>
</dbReference>
<keyword evidence="5" id="KW-0808">Transferase</keyword>
<evidence type="ECO:0000256" key="2">
    <source>
        <dbReference type="ARBA" id="ARBA00022840"/>
    </source>
</evidence>
<evidence type="ECO:0000256" key="1">
    <source>
        <dbReference type="ARBA" id="ARBA00022741"/>
    </source>
</evidence>
<evidence type="ECO:0000313" key="4">
    <source>
        <dbReference type="EMBL" id="GBC05371.1"/>
    </source>
</evidence>
<sequence length="783" mass="91926">MSHISKNINFFGKGKRRNENEIENPRIEIIPAENEFNDSMAVDYSSPLPSPTPSPTTAYEVSRELKRLRLDNNVEETCMSSLELSITAGFTIIEGASNVAQNFSAFAPLIKQFFDIAKEIVILYEKAEHNREICSFLLQRCNCARVAVEDLDMRKTENVSFFSRKENFDLFKDFIKCMQRIKNFIGDVSQLNRLKKYFFANNIEETFTKLISEFEGYMNSLKFSFIVQSRNELIIIKNEIKQLTELLINIHGVSDTKQSKEEFFKGIGIVTKKNKDFKKQSYDQNEFENSVEEMEPLLEGQFQKTEVTRSKKIEKRTAYHDCSEYCFKEFPNNSSSSLNYFNTQIEIRRQVNILKELKNSNHIIKFFGVAQENSKFYLVTEWMEYGNLHEYYTKYREDINWKTKIRFALDICRGVSYLNDCQILHHDIQSANILVNDDHKVKIANFGLSKKFSEFTRNISHNIENVRYMAPEKLTEDESNNYNNNNNNLQGTNYIKRKKVPYDSKCEIYSVGALLWEIAELKKPHSDIVNKEMLISIRERVRNRYREPLSDDVPEIWKFLVKRCMEHEPKWRLRISEICFNLYELSKTYSEIPKSPAYMSDEDENLIIDQPRNLSASPILSVDEAIREHKSNGNKQLAWESFKYHSETNNEAKYWLGYYYYYAEIPELQQLNKDDRHKFAFDIFRETADKGNPSAQLRYGMHLWNVANYSEAIRYLEMSANSGNSTAMYNIGSAYWNGNYVKKDQAKGAKYLRKAAVQNQPKAIEMCKIYNIELNTNNESFNI</sequence>
<gene>
    <name evidence="5" type="ORF">RCL2_002637700</name>
    <name evidence="4" type="ORF">RclHR1_00620011</name>
</gene>
<reference evidence="4 6" key="1">
    <citation type="submission" date="2017-11" db="EMBL/GenBank/DDBJ databases">
        <title>The genome of Rhizophagus clarus HR1 reveals common genetic basis of auxotrophy among arbuscular mycorrhizal fungi.</title>
        <authorList>
            <person name="Kobayashi Y."/>
        </authorList>
    </citation>
    <scope>NUCLEOTIDE SEQUENCE [LARGE SCALE GENOMIC DNA]</scope>
    <source>
        <strain evidence="4 6">HR1</strain>
    </source>
</reference>
<protein>
    <submittedName>
        <fullName evidence="5">Kinase-like domain-containing protein</fullName>
    </submittedName>
</protein>
<keyword evidence="5" id="KW-0418">Kinase</keyword>
<accession>A0A2Z6RSX6</accession>
<keyword evidence="2" id="KW-0067">ATP-binding</keyword>
<dbReference type="SMART" id="SM00671">
    <property type="entry name" value="SEL1"/>
    <property type="match status" value="3"/>
</dbReference>
<dbReference type="Gene3D" id="1.25.40.10">
    <property type="entry name" value="Tetratricopeptide repeat domain"/>
    <property type="match status" value="1"/>
</dbReference>
<dbReference type="InterPro" id="IPR006597">
    <property type="entry name" value="Sel1-like"/>
</dbReference>
<dbReference type="InterPro" id="IPR011009">
    <property type="entry name" value="Kinase-like_dom_sf"/>
</dbReference>
<dbReference type="Gene3D" id="1.20.930.20">
    <property type="entry name" value="Adaptor protein Cbl, N-terminal domain"/>
    <property type="match status" value="1"/>
</dbReference>
<dbReference type="InterPro" id="IPR000719">
    <property type="entry name" value="Prot_kinase_dom"/>
</dbReference>
<reference evidence="5" key="2">
    <citation type="submission" date="2019-10" db="EMBL/GenBank/DDBJ databases">
        <title>Conservation and host-specific expression of non-tandemly repeated heterogenous ribosome RNA gene in arbuscular mycorrhizal fungi.</title>
        <authorList>
            <person name="Maeda T."/>
            <person name="Kobayashi Y."/>
            <person name="Nakagawa T."/>
            <person name="Ezawa T."/>
            <person name="Yamaguchi K."/>
            <person name="Bino T."/>
            <person name="Nishimoto Y."/>
            <person name="Shigenobu S."/>
            <person name="Kawaguchi M."/>
        </authorList>
    </citation>
    <scope>NUCLEOTIDE SEQUENCE</scope>
    <source>
        <strain evidence="5">HR1</strain>
    </source>
</reference>
<dbReference type="OrthoDB" id="2384430at2759"/>
<evidence type="ECO:0000313" key="6">
    <source>
        <dbReference type="Proteomes" id="UP000247702"/>
    </source>
</evidence>
<dbReference type="CDD" id="cd21037">
    <property type="entry name" value="MLKL_NTD"/>
    <property type="match status" value="1"/>
</dbReference>
<dbReference type="GO" id="GO:0005524">
    <property type="term" value="F:ATP binding"/>
    <property type="evidence" value="ECO:0007669"/>
    <property type="project" value="UniProtKB-KW"/>
</dbReference>
<organism evidence="4 6">
    <name type="scientific">Rhizophagus clarus</name>
    <dbReference type="NCBI Taxonomy" id="94130"/>
    <lineage>
        <taxon>Eukaryota</taxon>
        <taxon>Fungi</taxon>
        <taxon>Fungi incertae sedis</taxon>
        <taxon>Mucoromycota</taxon>
        <taxon>Glomeromycotina</taxon>
        <taxon>Glomeromycetes</taxon>
        <taxon>Glomerales</taxon>
        <taxon>Glomeraceae</taxon>
        <taxon>Rhizophagus</taxon>
    </lineage>
</organism>
<dbReference type="AlphaFoldDB" id="A0A2Z6RSX6"/>
<dbReference type="PANTHER" id="PTHR44329">
    <property type="entry name" value="SERINE/THREONINE-PROTEIN KINASE TNNI3K-RELATED"/>
    <property type="match status" value="1"/>
</dbReference>
<dbReference type="InterPro" id="IPR011990">
    <property type="entry name" value="TPR-like_helical_dom_sf"/>
</dbReference>
<dbReference type="SUPFAM" id="SSF56112">
    <property type="entry name" value="Protein kinase-like (PK-like)"/>
    <property type="match status" value="1"/>
</dbReference>
<feature type="domain" description="Protein kinase" evidence="3">
    <location>
        <begin position="291"/>
        <end position="584"/>
    </location>
</feature>
<dbReference type="PROSITE" id="PS50011">
    <property type="entry name" value="PROTEIN_KINASE_DOM"/>
    <property type="match status" value="1"/>
</dbReference>
<dbReference type="InterPro" id="IPR059179">
    <property type="entry name" value="MLKL-like_MCAfunc"/>
</dbReference>
<dbReference type="InterPro" id="IPR001245">
    <property type="entry name" value="Ser-Thr/Tyr_kinase_cat_dom"/>
</dbReference>
<dbReference type="GO" id="GO:0004674">
    <property type="term" value="F:protein serine/threonine kinase activity"/>
    <property type="evidence" value="ECO:0007669"/>
    <property type="project" value="TreeGrafter"/>
</dbReference>
<comment type="caution">
    <text evidence="4">The sequence shown here is derived from an EMBL/GenBank/DDBJ whole genome shotgun (WGS) entry which is preliminary data.</text>
</comment>
<dbReference type="GO" id="GO:0007166">
    <property type="term" value="P:cell surface receptor signaling pathway"/>
    <property type="evidence" value="ECO:0007669"/>
    <property type="project" value="InterPro"/>
</dbReference>
<dbReference type="Pfam" id="PF08238">
    <property type="entry name" value="Sel1"/>
    <property type="match status" value="3"/>
</dbReference>
<dbReference type="EMBL" id="BEXD01004004">
    <property type="protein sequence ID" value="GBC05371.1"/>
    <property type="molecule type" value="Genomic_DNA"/>
</dbReference>
<dbReference type="InterPro" id="IPR036537">
    <property type="entry name" value="Adaptor_Cbl_N_dom_sf"/>
</dbReference>
<keyword evidence="1" id="KW-0547">Nucleotide-binding</keyword>
<dbReference type="Proteomes" id="UP000615446">
    <property type="component" value="Unassembled WGS sequence"/>
</dbReference>
<evidence type="ECO:0000259" key="3">
    <source>
        <dbReference type="PROSITE" id="PS50011"/>
    </source>
</evidence>
<keyword evidence="6" id="KW-1185">Reference proteome</keyword>
<proteinExistence type="predicted"/>
<evidence type="ECO:0000313" key="5">
    <source>
        <dbReference type="EMBL" id="GES99897.1"/>
    </source>
</evidence>
<dbReference type="Gene3D" id="1.10.510.10">
    <property type="entry name" value="Transferase(Phosphotransferase) domain 1"/>
    <property type="match status" value="1"/>
</dbReference>